<dbReference type="Pfam" id="PF01545">
    <property type="entry name" value="Cation_efflux"/>
    <property type="match status" value="1"/>
</dbReference>
<keyword evidence="3" id="KW-0813">Transport</keyword>
<gene>
    <name evidence="8" type="ORF">IFO71_07860</name>
</gene>
<keyword evidence="3" id="KW-0862">Zinc</keyword>
<feature type="transmembrane region" description="Helical" evidence="6">
    <location>
        <begin position="29"/>
        <end position="51"/>
    </location>
</feature>
<dbReference type="GO" id="GO:0005385">
    <property type="term" value="F:zinc ion transmembrane transporter activity"/>
    <property type="evidence" value="ECO:0007669"/>
    <property type="project" value="TreeGrafter"/>
</dbReference>
<sequence>MNAKASTCHGCQDNADRLNRPEQPALRRVLWAVLLINLSLFVGEFSAGWLAASTALQADSLDALGDAGVYALSLLVVGRSLRWRAGAALVKGVVQGVFGLMVAVEVIRRWFGDSTPAAPLMVITACVAMLLNLSCFLLLNRFRHHDINMRSVWLCSRNDVLSNLGVIVAAGAVAWWQSSIPDLVVGGLIASLFLHTSWSVLHDAWRDWRLPEQPCASATDAGTP</sequence>
<proteinExistence type="predicted"/>
<evidence type="ECO:0000313" key="8">
    <source>
        <dbReference type="EMBL" id="MBD8525655.1"/>
    </source>
</evidence>
<evidence type="ECO:0000256" key="2">
    <source>
        <dbReference type="ARBA" id="ARBA00022692"/>
    </source>
</evidence>
<dbReference type="PANTHER" id="PTHR11562:SF17">
    <property type="entry name" value="RE54080P-RELATED"/>
    <property type="match status" value="1"/>
</dbReference>
<evidence type="ECO:0000256" key="1">
    <source>
        <dbReference type="ARBA" id="ARBA00004141"/>
    </source>
</evidence>
<evidence type="ECO:0000256" key="3">
    <source>
        <dbReference type="ARBA" id="ARBA00022906"/>
    </source>
</evidence>
<name>A0AAW3ZL57_9GAMM</name>
<protein>
    <submittedName>
        <fullName evidence="8">Cation transporter</fullName>
    </submittedName>
</protein>
<comment type="caution">
    <text evidence="8">The sequence shown here is derived from an EMBL/GenBank/DDBJ whole genome shotgun (WGS) entry which is preliminary data.</text>
</comment>
<dbReference type="EMBL" id="JACYTR010000011">
    <property type="protein sequence ID" value="MBD8525655.1"/>
    <property type="molecule type" value="Genomic_DNA"/>
</dbReference>
<dbReference type="InterPro" id="IPR027469">
    <property type="entry name" value="Cation_efflux_TMD_sf"/>
</dbReference>
<keyword evidence="9" id="KW-1185">Reference proteome</keyword>
<dbReference type="AlphaFoldDB" id="A0AAW3ZL57"/>
<keyword evidence="3" id="KW-0864">Zinc transport</keyword>
<dbReference type="InterPro" id="IPR058533">
    <property type="entry name" value="Cation_efflux_TM"/>
</dbReference>
<feature type="transmembrane region" description="Helical" evidence="6">
    <location>
        <begin position="63"/>
        <end position="81"/>
    </location>
</feature>
<evidence type="ECO:0000256" key="5">
    <source>
        <dbReference type="ARBA" id="ARBA00023136"/>
    </source>
</evidence>
<feature type="transmembrane region" description="Helical" evidence="6">
    <location>
        <begin position="183"/>
        <end position="201"/>
    </location>
</feature>
<dbReference type="PANTHER" id="PTHR11562">
    <property type="entry name" value="CATION EFFLUX PROTEIN/ ZINC TRANSPORTER"/>
    <property type="match status" value="1"/>
</dbReference>
<reference evidence="8 9" key="1">
    <citation type="submission" date="2020-09" db="EMBL/GenBank/DDBJ databases">
        <title>Pseudoxanthomonas sp. CAU 1598 isolated from sand of Yaerae Beach.</title>
        <authorList>
            <person name="Kim W."/>
        </authorList>
    </citation>
    <scope>NUCLEOTIDE SEQUENCE [LARGE SCALE GENOMIC DNA]</scope>
    <source>
        <strain evidence="8 9">CAU 1598</strain>
    </source>
</reference>
<comment type="subcellular location">
    <subcellularLocation>
        <location evidence="1">Membrane</location>
        <topology evidence="1">Multi-pass membrane protein</topology>
    </subcellularLocation>
</comment>
<accession>A0AAW3ZL57</accession>
<evidence type="ECO:0000259" key="7">
    <source>
        <dbReference type="Pfam" id="PF01545"/>
    </source>
</evidence>
<dbReference type="Proteomes" id="UP000613768">
    <property type="component" value="Unassembled WGS sequence"/>
</dbReference>
<dbReference type="Gene3D" id="1.20.1510.10">
    <property type="entry name" value="Cation efflux protein transmembrane domain"/>
    <property type="match status" value="1"/>
</dbReference>
<keyword evidence="5 6" id="KW-0472">Membrane</keyword>
<dbReference type="GO" id="GO:0005886">
    <property type="term" value="C:plasma membrane"/>
    <property type="evidence" value="ECO:0007669"/>
    <property type="project" value="TreeGrafter"/>
</dbReference>
<dbReference type="InterPro" id="IPR050681">
    <property type="entry name" value="CDF/SLC30A"/>
</dbReference>
<evidence type="ECO:0000256" key="6">
    <source>
        <dbReference type="SAM" id="Phobius"/>
    </source>
</evidence>
<keyword evidence="3" id="KW-0406">Ion transport</keyword>
<dbReference type="RefSeq" id="WP_192029004.1">
    <property type="nucleotide sequence ID" value="NZ_JACYTR010000011.1"/>
</dbReference>
<dbReference type="SUPFAM" id="SSF161111">
    <property type="entry name" value="Cation efflux protein transmembrane domain-like"/>
    <property type="match status" value="1"/>
</dbReference>
<keyword evidence="2 6" id="KW-0812">Transmembrane</keyword>
<organism evidence="8 9">
    <name type="scientific">Pseudomarimonas arenosa</name>
    <dbReference type="NCBI Taxonomy" id="2774145"/>
    <lineage>
        <taxon>Bacteria</taxon>
        <taxon>Pseudomonadati</taxon>
        <taxon>Pseudomonadota</taxon>
        <taxon>Gammaproteobacteria</taxon>
        <taxon>Lysobacterales</taxon>
        <taxon>Lysobacteraceae</taxon>
        <taxon>Pseudomarimonas</taxon>
    </lineage>
</organism>
<feature type="transmembrane region" description="Helical" evidence="6">
    <location>
        <begin position="93"/>
        <end position="111"/>
    </location>
</feature>
<evidence type="ECO:0000256" key="4">
    <source>
        <dbReference type="ARBA" id="ARBA00022989"/>
    </source>
</evidence>
<feature type="domain" description="Cation efflux protein transmembrane" evidence="7">
    <location>
        <begin position="30"/>
        <end position="204"/>
    </location>
</feature>
<feature type="transmembrane region" description="Helical" evidence="6">
    <location>
        <begin position="160"/>
        <end position="177"/>
    </location>
</feature>
<keyword evidence="4 6" id="KW-1133">Transmembrane helix</keyword>
<evidence type="ECO:0000313" key="9">
    <source>
        <dbReference type="Proteomes" id="UP000613768"/>
    </source>
</evidence>
<feature type="transmembrane region" description="Helical" evidence="6">
    <location>
        <begin position="117"/>
        <end position="139"/>
    </location>
</feature>